<proteinExistence type="predicted"/>
<evidence type="ECO:0000313" key="3">
    <source>
        <dbReference type="Proteomes" id="UP001642409"/>
    </source>
</evidence>
<dbReference type="EMBL" id="CATOUU010000664">
    <property type="protein sequence ID" value="CAI9939336.1"/>
    <property type="molecule type" value="Genomic_DNA"/>
</dbReference>
<evidence type="ECO:0000313" key="1">
    <source>
        <dbReference type="EMBL" id="CAI9939336.1"/>
    </source>
</evidence>
<dbReference type="AlphaFoldDB" id="A0AA86PJ33"/>
<organism evidence="1">
    <name type="scientific">Hexamita inflata</name>
    <dbReference type="NCBI Taxonomy" id="28002"/>
    <lineage>
        <taxon>Eukaryota</taxon>
        <taxon>Metamonada</taxon>
        <taxon>Diplomonadida</taxon>
        <taxon>Hexamitidae</taxon>
        <taxon>Hexamitinae</taxon>
        <taxon>Hexamita</taxon>
    </lineage>
</organism>
<dbReference type="Proteomes" id="UP001642409">
    <property type="component" value="Unassembled WGS sequence"/>
</dbReference>
<comment type="caution">
    <text evidence="1">The sequence shown here is derived from an EMBL/GenBank/DDBJ whole genome shotgun (WGS) entry which is preliminary data.</text>
</comment>
<dbReference type="EMBL" id="CAXDID020000063">
    <property type="protein sequence ID" value="CAL6011146.1"/>
    <property type="molecule type" value="Genomic_DNA"/>
</dbReference>
<keyword evidence="3" id="KW-1185">Reference proteome</keyword>
<gene>
    <name evidence="2" type="ORF">HINF_LOCUS22524</name>
    <name evidence="1" type="ORF">HINF_LOCUS26981</name>
</gene>
<protein>
    <submittedName>
        <fullName evidence="1">Uncharacterized protein</fullName>
    </submittedName>
</protein>
<reference evidence="2 3" key="2">
    <citation type="submission" date="2024-07" db="EMBL/GenBank/DDBJ databases">
        <authorList>
            <person name="Akdeniz Z."/>
        </authorList>
    </citation>
    <scope>NUCLEOTIDE SEQUENCE [LARGE SCALE GENOMIC DNA]</scope>
</reference>
<name>A0AA86PJ33_9EUKA</name>
<accession>A0AA86PJ33</accession>
<reference evidence="1" key="1">
    <citation type="submission" date="2023-06" db="EMBL/GenBank/DDBJ databases">
        <authorList>
            <person name="Kurt Z."/>
        </authorList>
    </citation>
    <scope>NUCLEOTIDE SEQUENCE</scope>
</reference>
<sequence length="597" mass="70020">MSTFSQIITSQQQDPDQYQYPSELEVTPTNNIFRKDDYVSLVSLTMKDLYSSQGRVLIFDTDLNQIWLVIQFNQSIDNITDLMMEFKQQQMQQVKQELIQITAVYDETKRFRRFQFKNFSSKNLKLQVTGNLQNLFGIHNDIVLTKGAQTNTIDKIYNQLDDNSMRIQYVKICCEQINACMQNTVAYKDANKNVRNKQLFSTDVLSVVNRSTKFCYSNKNLDVHLQLLKNPPLTFRITDQDDRPVNISFIVLELMFYQKEALNFTDEVGSPSQIKGHSKQQMFISLETNQQEIQLPRAISQISLSDASGNLDDVTFCINNSHVQILRYDCSKYPLTYEEMQKLNSVTIKIPDDEMYTELYAIFQSKSPDEELLQDFYLFNEPEFQDYQNKFIDYDFLKCLQLFMQRIFSDKNGANKVGIKIEHDKINNQIQILTTYTRNDTVQNHGMIYYNQDFYYFGIKFINEPTQNIVNRIFFKDQSEGSITNLFEKSPNNIIGTNKTLSVNYDVKVNLAEMFCYTSMFYIQVEQQDFDRILGVIVADSLILQPTNKSVFLWKNVYTESKKLTFKIVNYVETEDNKIVKVETKYIPNMLLRILVK</sequence>
<evidence type="ECO:0000313" key="2">
    <source>
        <dbReference type="EMBL" id="CAL6011146.1"/>
    </source>
</evidence>